<keyword evidence="3" id="KW-1133">Transmembrane helix</keyword>
<proteinExistence type="predicted"/>
<keyword evidence="3" id="KW-0472">Membrane</keyword>
<evidence type="ECO:0000313" key="5">
    <source>
        <dbReference type="Proteomes" id="UP000181942"/>
    </source>
</evidence>
<evidence type="ECO:0000256" key="2">
    <source>
        <dbReference type="ARBA" id="ARBA00023163"/>
    </source>
</evidence>
<feature type="transmembrane region" description="Helical" evidence="3">
    <location>
        <begin position="159"/>
        <end position="177"/>
    </location>
</feature>
<evidence type="ECO:0000256" key="1">
    <source>
        <dbReference type="ARBA" id="ARBA00023015"/>
    </source>
</evidence>
<dbReference type="RefSeq" id="WP_075031861.1">
    <property type="nucleotide sequence ID" value="NZ_FONR01000020.1"/>
</dbReference>
<feature type="transmembrane region" description="Helical" evidence="3">
    <location>
        <begin position="232"/>
        <end position="254"/>
    </location>
</feature>
<protein>
    <recommendedName>
        <fullName evidence="6">Zinc-finger</fullName>
    </recommendedName>
</protein>
<evidence type="ECO:0000313" key="4">
    <source>
        <dbReference type="EMBL" id="SFG41945.1"/>
    </source>
</evidence>
<dbReference type="InterPro" id="IPR041916">
    <property type="entry name" value="Anti_sigma_zinc_sf"/>
</dbReference>
<name>A0A1I2RMP5_9ACTN</name>
<dbReference type="Gene3D" id="1.10.10.1320">
    <property type="entry name" value="Anti-sigma factor, zinc-finger domain"/>
    <property type="match status" value="1"/>
</dbReference>
<accession>A0A1I2RMP5</accession>
<feature type="transmembrane region" description="Helical" evidence="3">
    <location>
        <begin position="299"/>
        <end position="317"/>
    </location>
</feature>
<feature type="transmembrane region" description="Helical" evidence="3">
    <location>
        <begin position="198"/>
        <end position="220"/>
    </location>
</feature>
<dbReference type="OrthoDB" id="3822520at2"/>
<keyword evidence="2" id="KW-0804">Transcription</keyword>
<dbReference type="Proteomes" id="UP000181942">
    <property type="component" value="Unassembled WGS sequence"/>
</dbReference>
<feature type="transmembrane region" description="Helical" evidence="3">
    <location>
        <begin position="261"/>
        <end position="279"/>
    </location>
</feature>
<dbReference type="EMBL" id="FONR01000020">
    <property type="protein sequence ID" value="SFG41945.1"/>
    <property type="molecule type" value="Genomic_DNA"/>
</dbReference>
<evidence type="ECO:0008006" key="6">
    <source>
        <dbReference type="Google" id="ProtNLM"/>
    </source>
</evidence>
<sequence>MTGWHASDDVVARYSDGSLPETDAWSLEKHLEGCGTCAARVSRAAREGAAGMVLAEVRDAVLTAVLESAPATAAGRAAVASSSVPAPPHAAVPSASSVPSALPVPAASRRPRAVGGRLGRILWAAGPALRGTWAGAVALVAVGALALAYGGGFDGARPLLLAVAPLVPVAGVALSYGRHADPLHEIVATSPSGGLRLVLMRTAAVLAVSVPLLTVAGLLLPATDPRLPQAPAAAAWLLPGLALTLATLALSGYVGCRTASAVVGGGWLLALAAPLLTAPDPGLTARLAQQLSLYFTGASPQWGWATAAALCALLLAARRSAYDRLETM</sequence>
<keyword evidence="3" id="KW-0812">Transmembrane</keyword>
<keyword evidence="1" id="KW-0805">Transcription regulation</keyword>
<organism evidence="4 5">
    <name type="scientific">Streptomyces mirabilis</name>
    <dbReference type="NCBI Taxonomy" id="68239"/>
    <lineage>
        <taxon>Bacteria</taxon>
        <taxon>Bacillati</taxon>
        <taxon>Actinomycetota</taxon>
        <taxon>Actinomycetes</taxon>
        <taxon>Kitasatosporales</taxon>
        <taxon>Streptomycetaceae</taxon>
        <taxon>Streptomyces</taxon>
    </lineage>
</organism>
<dbReference type="AlphaFoldDB" id="A0A1I2RMP5"/>
<evidence type="ECO:0000256" key="3">
    <source>
        <dbReference type="SAM" id="Phobius"/>
    </source>
</evidence>
<feature type="transmembrane region" description="Helical" evidence="3">
    <location>
        <begin position="133"/>
        <end position="153"/>
    </location>
</feature>
<gene>
    <name evidence="4" type="ORF">SAMN02787118_12094</name>
</gene>
<reference evidence="4 5" key="1">
    <citation type="submission" date="2016-10" db="EMBL/GenBank/DDBJ databases">
        <authorList>
            <person name="de Groot N.N."/>
        </authorList>
    </citation>
    <scope>NUCLEOTIDE SEQUENCE [LARGE SCALE GENOMIC DNA]</scope>
    <source>
        <strain evidence="4 5">OK461</strain>
    </source>
</reference>